<gene>
    <name evidence="3" type="ORF">MRX98_19995</name>
</gene>
<name>A0AA41RDK0_9BACT</name>
<dbReference type="Proteomes" id="UP001165427">
    <property type="component" value="Unassembled WGS sequence"/>
</dbReference>
<feature type="region of interest" description="Disordered" evidence="1">
    <location>
        <begin position="267"/>
        <end position="308"/>
    </location>
</feature>
<dbReference type="CDD" id="cd00077">
    <property type="entry name" value="HDc"/>
    <property type="match status" value="1"/>
</dbReference>
<evidence type="ECO:0000313" key="4">
    <source>
        <dbReference type="Proteomes" id="UP001165427"/>
    </source>
</evidence>
<evidence type="ECO:0000313" key="3">
    <source>
        <dbReference type="EMBL" id="MCJ8502868.1"/>
    </source>
</evidence>
<dbReference type="AlphaFoldDB" id="A0AA41RDK0"/>
<dbReference type="Gene3D" id="1.10.3210.10">
    <property type="entry name" value="Hypothetical protein af1432"/>
    <property type="match status" value="1"/>
</dbReference>
<keyword evidence="4" id="KW-1185">Reference proteome</keyword>
<dbReference type="Pfam" id="PF01966">
    <property type="entry name" value="HD"/>
    <property type="match status" value="1"/>
</dbReference>
<feature type="domain" description="HD" evidence="2">
    <location>
        <begin position="46"/>
        <end position="164"/>
    </location>
</feature>
<comment type="caution">
    <text evidence="3">The sequence shown here is derived from an EMBL/GenBank/DDBJ whole genome shotgun (WGS) entry which is preliminary data.</text>
</comment>
<dbReference type="InterPro" id="IPR003607">
    <property type="entry name" value="HD/PDEase_dom"/>
</dbReference>
<dbReference type="InterPro" id="IPR006674">
    <property type="entry name" value="HD_domain"/>
</dbReference>
<protein>
    <submittedName>
        <fullName evidence="3">HD domain-containing protein</fullName>
    </submittedName>
</protein>
<sequence length="308" mass="33783">MSNDPARTLKPTVEQAPHLLREWFDHYVDRFRAPDGSLPPALELKYRHSLRVAADARAVAKAAGWPSPRIRLAEACGLVHDVGRFAQYADHGSFNDADTLDHGAAGRKLLENEGLPEHFGPALWPQVACAVAYHNRGTADIPPGIDGPTADLLGLIRDADKLDIMDLVLRSVARDGFSDLPDMLPHIRLDRAVTPDVLTQALSTRSVAIGTLHTLSDFLVMIATWFHDFNNRAARQMAVERGIVQRLRQVLPDSPALGRLFQAITTSADPPDGMQGAAECEQDDDNAPHPCTPKETACRLNTRPMPPR</sequence>
<accession>A0AA41RDK0</accession>
<evidence type="ECO:0000256" key="1">
    <source>
        <dbReference type="SAM" id="MobiDB-lite"/>
    </source>
</evidence>
<dbReference type="EMBL" id="JALJRB010000036">
    <property type="protein sequence ID" value="MCJ8502868.1"/>
    <property type="molecule type" value="Genomic_DNA"/>
</dbReference>
<dbReference type="SUPFAM" id="SSF109604">
    <property type="entry name" value="HD-domain/PDEase-like"/>
    <property type="match status" value="1"/>
</dbReference>
<evidence type="ECO:0000259" key="2">
    <source>
        <dbReference type="Pfam" id="PF01966"/>
    </source>
</evidence>
<dbReference type="RefSeq" id="WP_246914349.1">
    <property type="nucleotide sequence ID" value="NZ_JALJRB010000036.1"/>
</dbReference>
<proteinExistence type="predicted"/>
<organism evidence="3 4">
    <name type="scientific">Desulfatitalea alkaliphila</name>
    <dbReference type="NCBI Taxonomy" id="2929485"/>
    <lineage>
        <taxon>Bacteria</taxon>
        <taxon>Pseudomonadati</taxon>
        <taxon>Thermodesulfobacteriota</taxon>
        <taxon>Desulfobacteria</taxon>
        <taxon>Desulfobacterales</taxon>
        <taxon>Desulfosarcinaceae</taxon>
        <taxon>Desulfatitalea</taxon>
    </lineage>
</organism>
<reference evidence="3" key="1">
    <citation type="submission" date="2022-04" db="EMBL/GenBank/DDBJ databases">
        <title>Desulfatitalea alkaliphila sp. nov., a novel anaerobic sulfate-reducing bacterium isolated from terrestrial mud volcano, Taman Peninsula, Russia.</title>
        <authorList>
            <person name="Khomyakova M.A."/>
            <person name="Merkel A.Y."/>
            <person name="Slobodkin A.I."/>
        </authorList>
    </citation>
    <scope>NUCLEOTIDE SEQUENCE</scope>
    <source>
        <strain evidence="3">M08but</strain>
    </source>
</reference>